<sequence>MLDLMDYQHRIHHHWYDAVRDQGVRQYGSGHMTASVSRIGLSYGYKDPTYQDRCVQNIANRTRPTVAHCESSRPFARHIKQMRDEESDELPDRIEIYQWTY</sequence>
<proteinExistence type="predicted"/>
<accession>A0A8N4ETW9</accession>
<name>A0A8N4ETW9_ELAGV</name>
<protein>
    <submittedName>
        <fullName evidence="2">Uncharacterized protein LOC114913925</fullName>
    </submittedName>
</protein>
<dbReference type="AlphaFoldDB" id="A0A8N4ETW9"/>
<dbReference type="RefSeq" id="XP_029118883.1">
    <property type="nucleotide sequence ID" value="XM_029263050.1"/>
</dbReference>
<evidence type="ECO:0000313" key="2">
    <source>
        <dbReference type="RefSeq" id="XP_029118883.1"/>
    </source>
</evidence>
<organism evidence="1 2">
    <name type="scientific">Elaeis guineensis var. tenera</name>
    <name type="common">Oil palm</name>
    <dbReference type="NCBI Taxonomy" id="51953"/>
    <lineage>
        <taxon>Eukaryota</taxon>
        <taxon>Viridiplantae</taxon>
        <taxon>Streptophyta</taxon>
        <taxon>Embryophyta</taxon>
        <taxon>Tracheophyta</taxon>
        <taxon>Spermatophyta</taxon>
        <taxon>Magnoliopsida</taxon>
        <taxon>Liliopsida</taxon>
        <taxon>Arecaceae</taxon>
        <taxon>Arecoideae</taxon>
        <taxon>Cocoseae</taxon>
        <taxon>Elaeidinae</taxon>
        <taxon>Elaeis</taxon>
    </lineage>
</organism>
<evidence type="ECO:0000313" key="1">
    <source>
        <dbReference type="Proteomes" id="UP000504607"/>
    </source>
</evidence>
<reference evidence="2" key="1">
    <citation type="submission" date="2025-08" db="UniProtKB">
        <authorList>
            <consortium name="RefSeq"/>
        </authorList>
    </citation>
    <scope>IDENTIFICATION</scope>
</reference>
<dbReference type="Proteomes" id="UP000504607">
    <property type="component" value="Chromosome 2"/>
</dbReference>
<keyword evidence="1" id="KW-1185">Reference proteome</keyword>
<gene>
    <name evidence="2" type="primary">LOC114913925</name>
</gene>